<keyword evidence="2" id="KW-1185">Reference proteome</keyword>
<accession>A0A518H221</accession>
<reference evidence="1 2" key="1">
    <citation type="submission" date="2019-02" db="EMBL/GenBank/DDBJ databases">
        <title>Deep-cultivation of Planctomycetes and their phenomic and genomic characterization uncovers novel biology.</title>
        <authorList>
            <person name="Wiegand S."/>
            <person name="Jogler M."/>
            <person name="Boedeker C."/>
            <person name="Pinto D."/>
            <person name="Vollmers J."/>
            <person name="Rivas-Marin E."/>
            <person name="Kohn T."/>
            <person name="Peeters S.H."/>
            <person name="Heuer A."/>
            <person name="Rast P."/>
            <person name="Oberbeckmann S."/>
            <person name="Bunk B."/>
            <person name="Jeske O."/>
            <person name="Meyerdierks A."/>
            <person name="Storesund J.E."/>
            <person name="Kallscheuer N."/>
            <person name="Luecker S."/>
            <person name="Lage O.M."/>
            <person name="Pohl T."/>
            <person name="Merkel B.J."/>
            <person name="Hornburger P."/>
            <person name="Mueller R.-W."/>
            <person name="Bruemmer F."/>
            <person name="Labrenz M."/>
            <person name="Spormann A.M."/>
            <person name="Op den Camp H."/>
            <person name="Overmann J."/>
            <person name="Amann R."/>
            <person name="Jetten M.S.M."/>
            <person name="Mascher T."/>
            <person name="Medema M.H."/>
            <person name="Devos D.P."/>
            <person name="Kaster A.-K."/>
            <person name="Ovreas L."/>
            <person name="Rohde M."/>
            <person name="Galperin M.Y."/>
            <person name="Jogler C."/>
        </authorList>
    </citation>
    <scope>NUCLEOTIDE SEQUENCE [LARGE SCALE GENOMIC DNA]</scope>
    <source>
        <strain evidence="1 2">ElP</strain>
    </source>
</reference>
<dbReference type="RefSeq" id="WP_145270068.1">
    <property type="nucleotide sequence ID" value="NZ_CP036426.1"/>
</dbReference>
<dbReference type="AlphaFoldDB" id="A0A518H221"/>
<gene>
    <name evidence="1" type="ORF">ElP_27670</name>
</gene>
<name>A0A518H221_9BACT</name>
<organism evidence="1 2">
    <name type="scientific">Tautonia plasticadhaerens</name>
    <dbReference type="NCBI Taxonomy" id="2527974"/>
    <lineage>
        <taxon>Bacteria</taxon>
        <taxon>Pseudomonadati</taxon>
        <taxon>Planctomycetota</taxon>
        <taxon>Planctomycetia</taxon>
        <taxon>Isosphaerales</taxon>
        <taxon>Isosphaeraceae</taxon>
        <taxon>Tautonia</taxon>
    </lineage>
</organism>
<evidence type="ECO:0000313" key="2">
    <source>
        <dbReference type="Proteomes" id="UP000317835"/>
    </source>
</evidence>
<evidence type="ECO:0000313" key="1">
    <source>
        <dbReference type="EMBL" id="QDV34870.1"/>
    </source>
</evidence>
<proteinExistence type="predicted"/>
<protein>
    <submittedName>
        <fullName evidence="1">Uncharacterized protein</fullName>
    </submittedName>
</protein>
<dbReference type="KEGG" id="tpla:ElP_27670"/>
<dbReference type="Proteomes" id="UP000317835">
    <property type="component" value="Chromosome"/>
</dbReference>
<sequence length="122" mass="12934">MRPISNYTIPGEAEYILLKSGLVAVRGSAVEPTQDLIALFWGAPVPPMAELEPVLIQVAEVTAYGLGGAMNVSKLRSQAMEAVRLLGITHTHGALSELFMRVRAGAEAAAEDIRNQPPIGAL</sequence>
<dbReference type="EMBL" id="CP036426">
    <property type="protein sequence ID" value="QDV34870.1"/>
    <property type="molecule type" value="Genomic_DNA"/>
</dbReference>